<dbReference type="Gene3D" id="3.40.1090.10">
    <property type="entry name" value="Cytosolic phospholipase A2 catalytic domain"/>
    <property type="match status" value="1"/>
</dbReference>
<keyword evidence="1" id="KW-0443">Lipid metabolism</keyword>
<feature type="domain" description="PNPLA" evidence="2">
    <location>
        <begin position="54"/>
        <end position="241"/>
    </location>
</feature>
<dbReference type="KEGG" id="slj:EGC82_10895"/>
<dbReference type="InterPro" id="IPR016035">
    <property type="entry name" value="Acyl_Trfase/lysoPLipase"/>
</dbReference>
<protein>
    <submittedName>
        <fullName evidence="3">Patatin-like phospholipase family protein</fullName>
    </submittedName>
</protein>
<proteinExistence type="predicted"/>
<evidence type="ECO:0000313" key="3">
    <source>
        <dbReference type="EMBL" id="AZG73229.1"/>
    </source>
</evidence>
<dbReference type="Proteomes" id="UP000278035">
    <property type="component" value="Chromosome"/>
</dbReference>
<evidence type="ECO:0000256" key="1">
    <source>
        <dbReference type="ARBA" id="ARBA00023098"/>
    </source>
</evidence>
<dbReference type="EMBL" id="CP034015">
    <property type="protein sequence ID" value="AZG73229.1"/>
    <property type="molecule type" value="Genomic_DNA"/>
</dbReference>
<sequence length="354" mass="40078">MLEIYAGEMALRKIHQDGFSPAIFSAFLGASGGPKWFTLLGLDKYIFGEFFNGRQQPLNVIGSSAGAFRAACFAQHDPVAAIERLAKNYSETVYSDDKKPQAEEITTKAFELLEVLFGDTGADEIINNPVFKAHFIVAKCNGLVASENKFKQTLGLTHSFIRNAISRPLLNRQYERYIFQHKHSDLVIVDPDNIPTTAVAFSPQNIKDALLASGSIPVVMQGIKDITDCPPGMYRDGGIIDYHFDFKIQNEGLILYPHFSSTLKAGWFDKNLSRKVRLEHYDKTVLLCPSAEFIDSLPYHKIPDRTDFIEMKPAQRIQYWQQVFVESEKLAQHFKHFYQTQNISSIKSIKQLIT</sequence>
<dbReference type="GO" id="GO:0006629">
    <property type="term" value="P:lipid metabolic process"/>
    <property type="evidence" value="ECO:0007669"/>
    <property type="project" value="UniProtKB-KW"/>
</dbReference>
<evidence type="ECO:0000259" key="2">
    <source>
        <dbReference type="Pfam" id="PF01734"/>
    </source>
</evidence>
<dbReference type="InterPro" id="IPR002641">
    <property type="entry name" value="PNPLA_dom"/>
</dbReference>
<accession>A0A3G8LUI1</accession>
<reference evidence="4" key="1">
    <citation type="submission" date="2018-11" db="EMBL/GenBank/DDBJ databases">
        <title>Shewanella sp. M2.</title>
        <authorList>
            <person name="Hwang Y.J."/>
            <person name="Hwang C.Y."/>
        </authorList>
    </citation>
    <scope>NUCLEOTIDE SEQUENCE [LARGE SCALE GENOMIC DNA]</scope>
    <source>
        <strain evidence="4">LMG 19866</strain>
    </source>
</reference>
<dbReference type="Pfam" id="PF01734">
    <property type="entry name" value="Patatin"/>
    <property type="match status" value="1"/>
</dbReference>
<dbReference type="OrthoDB" id="8586159at2"/>
<keyword evidence="4" id="KW-1185">Reference proteome</keyword>
<gene>
    <name evidence="3" type="ORF">EGC82_10895</name>
</gene>
<organism evidence="3 4">
    <name type="scientific">Shewanella livingstonensis</name>
    <dbReference type="NCBI Taxonomy" id="150120"/>
    <lineage>
        <taxon>Bacteria</taxon>
        <taxon>Pseudomonadati</taxon>
        <taxon>Pseudomonadota</taxon>
        <taxon>Gammaproteobacteria</taxon>
        <taxon>Alteromonadales</taxon>
        <taxon>Shewanellaceae</taxon>
        <taxon>Shewanella</taxon>
    </lineage>
</organism>
<name>A0A3G8LUI1_9GAMM</name>
<dbReference type="RefSeq" id="WP_124730786.1">
    <property type="nucleotide sequence ID" value="NZ_CBCSKC010000030.1"/>
</dbReference>
<dbReference type="AlphaFoldDB" id="A0A3G8LUI1"/>
<evidence type="ECO:0000313" key="4">
    <source>
        <dbReference type="Proteomes" id="UP000278035"/>
    </source>
</evidence>
<dbReference type="SUPFAM" id="SSF52151">
    <property type="entry name" value="FabD/lysophospholipase-like"/>
    <property type="match status" value="1"/>
</dbReference>